<dbReference type="GO" id="GO:0019867">
    <property type="term" value="C:outer membrane"/>
    <property type="evidence" value="ECO:0007669"/>
    <property type="project" value="InterPro"/>
</dbReference>
<evidence type="ECO:0000313" key="4">
    <source>
        <dbReference type="Proteomes" id="UP000536534"/>
    </source>
</evidence>
<feature type="signal peptide" evidence="1">
    <location>
        <begin position="1"/>
        <end position="20"/>
    </location>
</feature>
<accession>A0A7X7R9K6</accession>
<gene>
    <name evidence="3" type="ORF">GX576_15085</name>
</gene>
<dbReference type="EMBL" id="JAAYYV010000437">
    <property type="protein sequence ID" value="NLF55691.1"/>
    <property type="molecule type" value="Genomic_DNA"/>
</dbReference>
<name>A0A7X7R9K6_9RHOO</name>
<evidence type="ECO:0000313" key="3">
    <source>
        <dbReference type="EMBL" id="NLF55691.1"/>
    </source>
</evidence>
<feature type="chain" id="PRO_5031507822" evidence="1">
    <location>
        <begin position="21"/>
        <end position="72"/>
    </location>
</feature>
<organism evidence="3 4">
    <name type="scientific">Thauera phenolivorans</name>
    <dbReference type="NCBI Taxonomy" id="1792543"/>
    <lineage>
        <taxon>Bacteria</taxon>
        <taxon>Pseudomonadati</taxon>
        <taxon>Pseudomonadota</taxon>
        <taxon>Betaproteobacteria</taxon>
        <taxon>Rhodocyclales</taxon>
        <taxon>Zoogloeaceae</taxon>
        <taxon>Thauera</taxon>
    </lineage>
</organism>
<dbReference type="Proteomes" id="UP000536534">
    <property type="component" value="Unassembled WGS sequence"/>
</dbReference>
<feature type="domain" description="Glycine zipper 2TM" evidence="2">
    <location>
        <begin position="31"/>
        <end position="69"/>
    </location>
</feature>
<evidence type="ECO:0000256" key="1">
    <source>
        <dbReference type="SAM" id="SignalP"/>
    </source>
</evidence>
<sequence>MKMRTLIPALLLAVAATGCSTWEGMSSREKSAAVGAGVGGVAGAVVTDGGVLGTVGGAAIGGVIGDQVGKNK</sequence>
<dbReference type="PROSITE" id="PS51257">
    <property type="entry name" value="PROKAR_LIPOPROTEIN"/>
    <property type="match status" value="1"/>
</dbReference>
<dbReference type="Pfam" id="PF05433">
    <property type="entry name" value="Rick_17kDa_Anti"/>
    <property type="match status" value="1"/>
</dbReference>
<evidence type="ECO:0000259" key="2">
    <source>
        <dbReference type="Pfam" id="PF05433"/>
    </source>
</evidence>
<proteinExistence type="predicted"/>
<dbReference type="AlphaFoldDB" id="A0A7X7R9K6"/>
<dbReference type="InterPro" id="IPR008816">
    <property type="entry name" value="Gly_zipper_2TM_dom"/>
</dbReference>
<protein>
    <submittedName>
        <fullName evidence="3">Glycine zipper 2TM domain-containing protein</fullName>
    </submittedName>
</protein>
<keyword evidence="1" id="KW-0732">Signal</keyword>
<dbReference type="RefSeq" id="WP_068809013.1">
    <property type="nucleotide sequence ID" value="NZ_MBFM01000005.1"/>
</dbReference>
<dbReference type="OrthoDB" id="8641815at2"/>
<reference evidence="3 4" key="1">
    <citation type="journal article" date="2020" name="Biotechnol. Biofuels">
        <title>New insights from the biogas microbiome by comprehensive genome-resolved metagenomics of nearly 1600 species originating from multiple anaerobic digesters.</title>
        <authorList>
            <person name="Campanaro S."/>
            <person name="Treu L."/>
            <person name="Rodriguez-R L.M."/>
            <person name="Kovalovszki A."/>
            <person name="Ziels R.M."/>
            <person name="Maus I."/>
            <person name="Zhu X."/>
            <person name="Kougias P.G."/>
            <person name="Basile A."/>
            <person name="Luo G."/>
            <person name="Schluter A."/>
            <person name="Konstantinidis K.T."/>
            <person name="Angelidaki I."/>
        </authorList>
    </citation>
    <scope>NUCLEOTIDE SEQUENCE [LARGE SCALE GENOMIC DNA]</scope>
    <source>
        <strain evidence="3">AS06rmzACSIP_256</strain>
    </source>
</reference>
<comment type="caution">
    <text evidence="3">The sequence shown here is derived from an EMBL/GenBank/DDBJ whole genome shotgun (WGS) entry which is preliminary data.</text>
</comment>